<evidence type="ECO:0000256" key="3">
    <source>
        <dbReference type="PROSITE-ProRule" id="PRU00168"/>
    </source>
</evidence>
<dbReference type="SMART" id="SM00147">
    <property type="entry name" value="RasGEF"/>
    <property type="match status" value="1"/>
</dbReference>
<dbReference type="CDD" id="cd00155">
    <property type="entry name" value="RasGEF"/>
    <property type="match status" value="1"/>
</dbReference>
<evidence type="ECO:0000256" key="1">
    <source>
        <dbReference type="ARBA" id="ARBA00022443"/>
    </source>
</evidence>
<dbReference type="InterPro" id="IPR019804">
    <property type="entry name" value="Ras_G-nucl-exch_fac_CS"/>
</dbReference>
<keyword evidence="2 3" id="KW-0344">Guanine-nucleotide releasing factor</keyword>
<dbReference type="Proteomes" id="UP000799772">
    <property type="component" value="Unassembled WGS sequence"/>
</dbReference>
<feature type="region of interest" description="Disordered" evidence="5">
    <location>
        <begin position="688"/>
        <end position="745"/>
    </location>
</feature>
<dbReference type="EMBL" id="ML978124">
    <property type="protein sequence ID" value="KAF2101097.1"/>
    <property type="molecule type" value="Genomic_DNA"/>
</dbReference>
<feature type="region of interest" description="Disordered" evidence="5">
    <location>
        <begin position="26"/>
        <end position="88"/>
    </location>
</feature>
<dbReference type="Gene3D" id="1.10.840.10">
    <property type="entry name" value="Ras guanine-nucleotide exchange factors catalytic domain"/>
    <property type="match status" value="1"/>
</dbReference>
<evidence type="ECO:0000313" key="9">
    <source>
        <dbReference type="EMBL" id="KAF2101097.1"/>
    </source>
</evidence>
<dbReference type="Gene3D" id="1.20.870.10">
    <property type="entry name" value="Son of sevenless (SoS) protein Chain: S domain 1"/>
    <property type="match status" value="1"/>
</dbReference>
<dbReference type="InterPro" id="IPR036964">
    <property type="entry name" value="RASGEF_cat_dom_sf"/>
</dbReference>
<evidence type="ECO:0000259" key="6">
    <source>
        <dbReference type="PROSITE" id="PS50002"/>
    </source>
</evidence>
<dbReference type="Gene3D" id="2.30.30.40">
    <property type="entry name" value="SH3 Domains"/>
    <property type="match status" value="1"/>
</dbReference>
<dbReference type="InterPro" id="IPR000651">
    <property type="entry name" value="Ras-like_Gua-exchang_fac_N"/>
</dbReference>
<dbReference type="Pfam" id="PF00617">
    <property type="entry name" value="RasGEF"/>
    <property type="match status" value="1"/>
</dbReference>
<feature type="domain" description="Ras-GEF" evidence="7">
    <location>
        <begin position="956"/>
        <end position="1201"/>
    </location>
</feature>
<dbReference type="PROSITE" id="PS50009">
    <property type="entry name" value="RASGEF_CAT"/>
    <property type="match status" value="1"/>
</dbReference>
<dbReference type="Pfam" id="PF00618">
    <property type="entry name" value="RasGEF_N"/>
    <property type="match status" value="1"/>
</dbReference>
<evidence type="ECO:0000259" key="8">
    <source>
        <dbReference type="PROSITE" id="PS50212"/>
    </source>
</evidence>
<feature type="region of interest" description="Disordered" evidence="5">
    <location>
        <begin position="553"/>
        <end position="670"/>
    </location>
</feature>
<dbReference type="InterPro" id="IPR001452">
    <property type="entry name" value="SH3_domain"/>
</dbReference>
<evidence type="ECO:0000256" key="5">
    <source>
        <dbReference type="SAM" id="MobiDB-lite"/>
    </source>
</evidence>
<dbReference type="InterPro" id="IPR036028">
    <property type="entry name" value="SH3-like_dom_sf"/>
</dbReference>
<dbReference type="SUPFAM" id="SSF50044">
    <property type="entry name" value="SH3-domain"/>
    <property type="match status" value="1"/>
</dbReference>
<feature type="compositionally biased region" description="Basic residues" evidence="5">
    <location>
        <begin position="374"/>
        <end position="383"/>
    </location>
</feature>
<evidence type="ECO:0000256" key="2">
    <source>
        <dbReference type="ARBA" id="ARBA00022658"/>
    </source>
</evidence>
<feature type="region of interest" description="Disordered" evidence="5">
    <location>
        <begin position="351"/>
        <end position="383"/>
    </location>
</feature>
<dbReference type="OrthoDB" id="546434at2759"/>
<accession>A0A9P4MB73</accession>
<dbReference type="PANTHER" id="PTHR23113">
    <property type="entry name" value="GUANINE NUCLEOTIDE EXCHANGE FACTOR"/>
    <property type="match status" value="1"/>
</dbReference>
<feature type="compositionally biased region" description="Acidic residues" evidence="5">
    <location>
        <begin position="75"/>
        <end position="87"/>
    </location>
</feature>
<dbReference type="SMART" id="SM00229">
    <property type="entry name" value="RasGEFN"/>
    <property type="match status" value="1"/>
</dbReference>
<comment type="caution">
    <text evidence="9">The sequence shown here is derived from an EMBL/GenBank/DDBJ whole genome shotgun (WGS) entry which is preliminary data.</text>
</comment>
<feature type="domain" description="N-terminal Ras-GEF" evidence="8">
    <location>
        <begin position="775"/>
        <end position="895"/>
    </location>
</feature>
<dbReference type="PROSITE" id="PS00720">
    <property type="entry name" value="RASGEF"/>
    <property type="match status" value="1"/>
</dbReference>
<dbReference type="GO" id="GO:0007265">
    <property type="term" value="P:Ras protein signal transduction"/>
    <property type="evidence" value="ECO:0007669"/>
    <property type="project" value="TreeGrafter"/>
</dbReference>
<name>A0A9P4MB73_9PEZI</name>
<proteinExistence type="predicted"/>
<dbReference type="CDD" id="cd06224">
    <property type="entry name" value="REM"/>
    <property type="match status" value="1"/>
</dbReference>
<dbReference type="GO" id="GO:0005886">
    <property type="term" value="C:plasma membrane"/>
    <property type="evidence" value="ECO:0007669"/>
    <property type="project" value="TreeGrafter"/>
</dbReference>
<dbReference type="PANTHER" id="PTHR23113:SF354">
    <property type="entry name" value="BUD SITE SELECTION PROTEIN 5"/>
    <property type="match status" value="1"/>
</dbReference>
<feature type="compositionally biased region" description="Polar residues" evidence="5">
    <location>
        <begin position="688"/>
        <end position="703"/>
    </location>
</feature>
<sequence>MLVHKVSHEDIRASAMVPAPLAIGKDLSRSRSTGVRSANSSHTRQSSGKTQRTMSLKSKSNPSPPLTPRTSREEMDGEEEEEEEEEEPTFHNYMRAFYPFHPSSTVSSSSDANSITVPINQGDVILIHSVHPNGWADGTLLASGARGWLPTNYCEAYDHETIRSLLNALTQLWDLVKNNQVDNLAAFTRQDYVRAIIAGVRIFLEKTRCLNRESELIQSQVSLRRLRKGLLGDLSALVKIAKRLQELVQSAAATQTVYEALDELVLKAFKVVIRAVRFLDIWSQDVRSAHTSVDYAESTKRPPTPPSDTQTVHTVETDALSTANIASDAGTDSIIGEVSQELTQRRTVIETPAVYSPTTSSSTTNPKRTSSMPSRRHSKRLSVSHRASYIGNSTGIRSPNLASERLNAAHDAFLGYIGSFIGLHLQSRSSSDLLHITRQSVIASRKLLLVADEVWERDGRRSGALEQAKDAMYARLAELVQATKDVLSPASFEDDVFMPDQGKQLVLAATSCVRAAGECVSKTRSVIELIGDFEFEPVGLGLPDTIFQDVARSETSEKHKVNPSIDGASSVHSTDKPLPPPPQPMPPQPTEPPPPPPLDIPTVTVDSKPLPEPPAQSPVQTLEDLDAGQADEAAPTEIVSRSSIAESFERSESPQIVIEPVQSPTESNPRMSLSLRASRVYNKGIRSDSVNESIPETSSTYPSSIRDDGASILSQNSTRATTPDRSPINLHSNDSTMLSSYGSTSELQSMANDDVTGLEEVILEKTYAHELIHNKDGQVTGGSLPALVEKLTTHDTTPDATFVTTFYLTFRLFTTPQEFARSLIDRFENVGGNAKIGVPVRLRVYNVMKGWLESHWQADTDASALPTITEFANGQLKTALPAAGKRLVELTSKVTELKEGSIAPRLVSSLGKSSTSATVFSVPDSSMPNPIISKGQLNALRHAMIGGSPCSITDFDPLELARQFTIIESRIFCSIGPEELLGSEWTKKVDSKAVNVRAMSTLSTDLANLVAETILQLEDPKKRAAMIKQWIKVAAKCLELNNYDSLMAIICSLNSSMVLRLKRTWEHVSQKTKAKYDELVSIVDVGRNYAVLRQRLQNHVAPCIPFVGIYLTDLTFVDVGNQSTRQLPGDGSGEGTSVINFDKHMKTAKIIGQFQRFQVPYKLAAIPEMQDWMNSQIQRMRSSDQANVQSYYRRSLLLEPRETQNSKLSPGDSGASIFSNDKKEGFDLWASFSFKRPSHQRQPSNTS</sequence>
<evidence type="ECO:0000313" key="10">
    <source>
        <dbReference type="Proteomes" id="UP000799772"/>
    </source>
</evidence>
<dbReference type="SUPFAM" id="SSF48366">
    <property type="entry name" value="Ras GEF"/>
    <property type="match status" value="1"/>
</dbReference>
<feature type="domain" description="SH3" evidence="6">
    <location>
        <begin position="89"/>
        <end position="159"/>
    </location>
</feature>
<keyword evidence="1 4" id="KW-0728">SH3 domain</keyword>
<organism evidence="9 10">
    <name type="scientific">Rhizodiscina lignyota</name>
    <dbReference type="NCBI Taxonomy" id="1504668"/>
    <lineage>
        <taxon>Eukaryota</taxon>
        <taxon>Fungi</taxon>
        <taxon>Dikarya</taxon>
        <taxon>Ascomycota</taxon>
        <taxon>Pezizomycotina</taxon>
        <taxon>Dothideomycetes</taxon>
        <taxon>Pleosporomycetidae</taxon>
        <taxon>Aulographales</taxon>
        <taxon>Rhizodiscinaceae</taxon>
        <taxon>Rhizodiscina</taxon>
    </lineage>
</organism>
<dbReference type="PROSITE" id="PS50212">
    <property type="entry name" value="RASGEF_NTER"/>
    <property type="match status" value="1"/>
</dbReference>
<evidence type="ECO:0000259" key="7">
    <source>
        <dbReference type="PROSITE" id="PS50009"/>
    </source>
</evidence>
<feature type="compositionally biased region" description="Low complexity" evidence="5">
    <location>
        <begin position="351"/>
        <end position="371"/>
    </location>
</feature>
<keyword evidence="10" id="KW-1185">Reference proteome</keyword>
<dbReference type="GO" id="GO:0005085">
    <property type="term" value="F:guanyl-nucleotide exchange factor activity"/>
    <property type="evidence" value="ECO:0007669"/>
    <property type="project" value="UniProtKB-KW"/>
</dbReference>
<dbReference type="InterPro" id="IPR001895">
    <property type="entry name" value="RASGEF_cat_dom"/>
</dbReference>
<feature type="compositionally biased region" description="Pro residues" evidence="5">
    <location>
        <begin position="577"/>
        <end position="599"/>
    </location>
</feature>
<feature type="compositionally biased region" description="Polar residues" evidence="5">
    <location>
        <begin position="30"/>
        <end position="54"/>
    </location>
</feature>
<dbReference type="InterPro" id="IPR008937">
    <property type="entry name" value="Ras-like_GEF"/>
</dbReference>
<dbReference type="AlphaFoldDB" id="A0A9P4MB73"/>
<feature type="compositionally biased region" description="Polar residues" evidence="5">
    <location>
        <begin position="712"/>
        <end position="745"/>
    </location>
</feature>
<dbReference type="InterPro" id="IPR023578">
    <property type="entry name" value="Ras_GEF_dom_sf"/>
</dbReference>
<protein>
    <submittedName>
        <fullName evidence="9">Ras GEF</fullName>
    </submittedName>
</protein>
<gene>
    <name evidence="9" type="ORF">NA57DRAFT_36396</name>
</gene>
<reference evidence="9" key="1">
    <citation type="journal article" date="2020" name="Stud. Mycol.">
        <title>101 Dothideomycetes genomes: a test case for predicting lifestyles and emergence of pathogens.</title>
        <authorList>
            <person name="Haridas S."/>
            <person name="Albert R."/>
            <person name="Binder M."/>
            <person name="Bloem J."/>
            <person name="Labutti K."/>
            <person name="Salamov A."/>
            <person name="Andreopoulos B."/>
            <person name="Baker S."/>
            <person name="Barry K."/>
            <person name="Bills G."/>
            <person name="Bluhm B."/>
            <person name="Cannon C."/>
            <person name="Castanera R."/>
            <person name="Culley D."/>
            <person name="Daum C."/>
            <person name="Ezra D."/>
            <person name="Gonzalez J."/>
            <person name="Henrissat B."/>
            <person name="Kuo A."/>
            <person name="Liang C."/>
            <person name="Lipzen A."/>
            <person name="Lutzoni F."/>
            <person name="Magnuson J."/>
            <person name="Mondo S."/>
            <person name="Nolan M."/>
            <person name="Ohm R."/>
            <person name="Pangilinan J."/>
            <person name="Park H.-J."/>
            <person name="Ramirez L."/>
            <person name="Alfaro M."/>
            <person name="Sun H."/>
            <person name="Tritt A."/>
            <person name="Yoshinaga Y."/>
            <person name="Zwiers L.-H."/>
            <person name="Turgeon B."/>
            <person name="Goodwin S."/>
            <person name="Spatafora J."/>
            <person name="Crous P."/>
            <person name="Grigoriev I."/>
        </authorList>
    </citation>
    <scope>NUCLEOTIDE SEQUENCE</scope>
    <source>
        <strain evidence="9">CBS 133067</strain>
    </source>
</reference>
<dbReference type="SMART" id="SM00326">
    <property type="entry name" value="SH3"/>
    <property type="match status" value="1"/>
</dbReference>
<dbReference type="PROSITE" id="PS50002">
    <property type="entry name" value="SH3"/>
    <property type="match status" value="1"/>
</dbReference>
<evidence type="ECO:0000256" key="4">
    <source>
        <dbReference type="PROSITE-ProRule" id="PRU00192"/>
    </source>
</evidence>